<dbReference type="InterPro" id="IPR029068">
    <property type="entry name" value="Glyas_Bleomycin-R_OHBP_Dase"/>
</dbReference>
<accession>A0A3B0CNE5</accession>
<dbReference type="EMBL" id="RBAH01000003">
    <property type="protein sequence ID" value="RKN85779.1"/>
    <property type="molecule type" value="Genomic_DNA"/>
</dbReference>
<dbReference type="InterPro" id="IPR004360">
    <property type="entry name" value="Glyas_Fos-R_dOase_dom"/>
</dbReference>
<evidence type="ECO:0000313" key="2">
    <source>
        <dbReference type="EMBL" id="RKN85779.1"/>
    </source>
</evidence>
<name>A0A3B0CNE5_9BACL</name>
<dbReference type="RefSeq" id="WP_120746148.1">
    <property type="nucleotide sequence ID" value="NZ_RBAH01000003.1"/>
</dbReference>
<dbReference type="OrthoDB" id="2598903at2"/>
<sequence>MSFGVKKLVVGIPVGKSGSGNSEEYERAIQWYANVLGFKIEWVMGIASLKLENGQQILLFGEEDDENSLWYTGEIKRNPHYSMQFSTDNIEELRSDLIKSGVAVGEIILDGGGGEPIMMFCDPYGNRFWAVEEKTIDRVKQARALGIAQPADDTTGNDLLRYL</sequence>
<dbReference type="Pfam" id="PF00903">
    <property type="entry name" value="Glyoxalase"/>
    <property type="match status" value="1"/>
</dbReference>
<feature type="domain" description="VOC" evidence="1">
    <location>
        <begin position="13"/>
        <end position="133"/>
    </location>
</feature>
<organism evidence="2 3">
    <name type="scientific">Paenibacillus ginsengarvi</name>
    <dbReference type="NCBI Taxonomy" id="400777"/>
    <lineage>
        <taxon>Bacteria</taxon>
        <taxon>Bacillati</taxon>
        <taxon>Bacillota</taxon>
        <taxon>Bacilli</taxon>
        <taxon>Bacillales</taxon>
        <taxon>Paenibacillaceae</taxon>
        <taxon>Paenibacillus</taxon>
    </lineage>
</organism>
<dbReference type="Gene3D" id="3.10.180.10">
    <property type="entry name" value="2,3-Dihydroxybiphenyl 1,2-Dioxygenase, domain 1"/>
    <property type="match status" value="1"/>
</dbReference>
<evidence type="ECO:0000313" key="3">
    <source>
        <dbReference type="Proteomes" id="UP000282311"/>
    </source>
</evidence>
<reference evidence="2 3" key="1">
    <citation type="journal article" date="2007" name="Int. J. Syst. Evol. Microbiol.">
        <title>Paenibacillus ginsengarvi sp. nov., isolated from soil from ginseng cultivation.</title>
        <authorList>
            <person name="Yoon M.H."/>
            <person name="Ten L.N."/>
            <person name="Im W.T."/>
        </authorList>
    </citation>
    <scope>NUCLEOTIDE SEQUENCE [LARGE SCALE GENOMIC DNA]</scope>
    <source>
        <strain evidence="2 3">KCTC 13059</strain>
    </source>
</reference>
<protein>
    <recommendedName>
        <fullName evidence="1">VOC domain-containing protein</fullName>
    </recommendedName>
</protein>
<dbReference type="SUPFAM" id="SSF54593">
    <property type="entry name" value="Glyoxalase/Bleomycin resistance protein/Dihydroxybiphenyl dioxygenase"/>
    <property type="match status" value="1"/>
</dbReference>
<dbReference type="PROSITE" id="PS51819">
    <property type="entry name" value="VOC"/>
    <property type="match status" value="1"/>
</dbReference>
<dbReference type="InterPro" id="IPR037523">
    <property type="entry name" value="VOC_core"/>
</dbReference>
<evidence type="ECO:0000259" key="1">
    <source>
        <dbReference type="PROSITE" id="PS51819"/>
    </source>
</evidence>
<keyword evidence="3" id="KW-1185">Reference proteome</keyword>
<dbReference type="Proteomes" id="UP000282311">
    <property type="component" value="Unassembled WGS sequence"/>
</dbReference>
<dbReference type="AlphaFoldDB" id="A0A3B0CNE5"/>
<gene>
    <name evidence="2" type="ORF">D7M11_05420</name>
</gene>
<comment type="caution">
    <text evidence="2">The sequence shown here is derived from an EMBL/GenBank/DDBJ whole genome shotgun (WGS) entry which is preliminary data.</text>
</comment>
<proteinExistence type="predicted"/>